<evidence type="ECO:0000313" key="8">
    <source>
        <dbReference type="Proteomes" id="UP000439903"/>
    </source>
</evidence>
<dbReference type="InterPro" id="IPR001503">
    <property type="entry name" value="Glyco_trans_10"/>
</dbReference>
<evidence type="ECO:0000256" key="3">
    <source>
        <dbReference type="ARBA" id="ARBA00022676"/>
    </source>
</evidence>
<keyword evidence="5" id="KW-0472">Membrane</keyword>
<comment type="subcellular location">
    <subcellularLocation>
        <location evidence="5">Golgi apparatus</location>
        <location evidence="5">Golgi stack membrane</location>
        <topology evidence="5">Single-pass type II membrane protein</topology>
    </subcellularLocation>
</comment>
<dbReference type="PANTHER" id="PTHR11929:SF194">
    <property type="entry name" value="ALPHA-(1,3)-FUCOSYLTRANSFERASE 10"/>
    <property type="match status" value="1"/>
</dbReference>
<dbReference type="SUPFAM" id="SSF53756">
    <property type="entry name" value="UDP-Glycosyltransferase/glycogen phosphorylase"/>
    <property type="match status" value="1"/>
</dbReference>
<evidence type="ECO:0000313" key="7">
    <source>
        <dbReference type="EMBL" id="KAF0426361.1"/>
    </source>
</evidence>
<organism evidence="7 8">
    <name type="scientific">Gigaspora margarita</name>
    <dbReference type="NCBI Taxonomy" id="4874"/>
    <lineage>
        <taxon>Eukaryota</taxon>
        <taxon>Fungi</taxon>
        <taxon>Fungi incertae sedis</taxon>
        <taxon>Mucoromycota</taxon>
        <taxon>Glomeromycotina</taxon>
        <taxon>Glomeromycetes</taxon>
        <taxon>Diversisporales</taxon>
        <taxon>Gigasporaceae</taxon>
        <taxon>Gigaspora</taxon>
    </lineage>
</organism>
<evidence type="ECO:0000256" key="2">
    <source>
        <dbReference type="ARBA" id="ARBA00008919"/>
    </source>
</evidence>
<dbReference type="EMBL" id="WTPW01001604">
    <property type="protein sequence ID" value="KAF0426361.1"/>
    <property type="molecule type" value="Genomic_DNA"/>
</dbReference>
<dbReference type="AlphaFoldDB" id="A0A8H3X9H0"/>
<dbReference type="UniPathway" id="UPA00378"/>
<keyword evidence="5" id="KW-0812">Transmembrane</keyword>
<keyword evidence="8" id="KW-1185">Reference proteome</keyword>
<keyword evidence="5" id="KW-0333">Golgi apparatus</keyword>
<dbReference type="GO" id="GO:0046920">
    <property type="term" value="F:alpha-(1-&gt;3)-fucosyltransferase activity"/>
    <property type="evidence" value="ECO:0007669"/>
    <property type="project" value="TreeGrafter"/>
</dbReference>
<sequence length="399" mass="46825">MIQMPRIKLYIIYAIIAFLAVTLLLLTTQKRTTIILNNELSEISIDKLDDSLIMNNTKLLIDKLKIKPTSLIEWKQRHYITKYLNNNKKLKIYITYGSWYTNEDFRRLTYNFDGTLADCDIPCIWKQANYDIASSELETADALFNVDTSQSRKTLREGQKTIKLTIEPKTHCPGCHYGDDLVDIYSSFCEESDPPTSYVRDDHEIWRTIQPFDITKLPPNSTLVSFVASHMTEHRKTFIPSLQDHMSVASFGYVYQNTPWNHYPECLNLGKFETKNCVVSKYPFYLALESCQEKDYSTEKLWNTFKVGVVPIIWGAPNVRSYLPHPKSVIFIEDFSDVEELANYLKYLAKNETAYLEYHKWKTMKFSDEFEKKSYMSMRNMECNICKEVARQRILDEWS</sequence>
<dbReference type="EC" id="2.4.1.-" evidence="5"/>
<reference evidence="7 8" key="1">
    <citation type="journal article" date="2019" name="Environ. Microbiol.">
        <title>At the nexus of three kingdoms: the genome of the mycorrhizal fungus Gigaspora margarita provides insights into plant, endobacterial and fungal interactions.</title>
        <authorList>
            <person name="Venice F."/>
            <person name="Ghignone S."/>
            <person name="Salvioli di Fossalunga A."/>
            <person name="Amselem J."/>
            <person name="Novero M."/>
            <person name="Xianan X."/>
            <person name="Sedzielewska Toro K."/>
            <person name="Morin E."/>
            <person name="Lipzen A."/>
            <person name="Grigoriev I.V."/>
            <person name="Henrissat B."/>
            <person name="Martin F.M."/>
            <person name="Bonfante P."/>
        </authorList>
    </citation>
    <scope>NUCLEOTIDE SEQUENCE [LARGE SCALE GENOMIC DNA]</scope>
    <source>
        <strain evidence="7 8">BEG34</strain>
    </source>
</reference>
<feature type="transmembrane region" description="Helical" evidence="5">
    <location>
        <begin position="7"/>
        <end position="26"/>
    </location>
</feature>
<dbReference type="GO" id="GO:0032580">
    <property type="term" value="C:Golgi cisterna membrane"/>
    <property type="evidence" value="ECO:0007669"/>
    <property type="project" value="UniProtKB-SubCell"/>
</dbReference>
<dbReference type="InterPro" id="IPR038577">
    <property type="entry name" value="GT10-like_C_sf"/>
</dbReference>
<proteinExistence type="inferred from homology"/>
<evidence type="ECO:0000259" key="6">
    <source>
        <dbReference type="Pfam" id="PF00852"/>
    </source>
</evidence>
<dbReference type="Pfam" id="PF00852">
    <property type="entry name" value="Glyco_transf_10"/>
    <property type="match status" value="1"/>
</dbReference>
<evidence type="ECO:0000256" key="4">
    <source>
        <dbReference type="ARBA" id="ARBA00022679"/>
    </source>
</evidence>
<evidence type="ECO:0000256" key="1">
    <source>
        <dbReference type="ARBA" id="ARBA00004922"/>
    </source>
</evidence>
<keyword evidence="4 5" id="KW-0808">Transferase</keyword>
<keyword evidence="5" id="KW-1133">Transmembrane helix</keyword>
<dbReference type="InterPro" id="IPR055270">
    <property type="entry name" value="Glyco_tran_10_C"/>
</dbReference>
<dbReference type="PANTHER" id="PTHR11929">
    <property type="entry name" value="ALPHA- 1,3 -FUCOSYLTRANSFERASE"/>
    <property type="match status" value="1"/>
</dbReference>
<accession>A0A8H3X9H0</accession>
<comment type="pathway">
    <text evidence="1">Protein modification; protein glycosylation.</text>
</comment>
<dbReference type="OrthoDB" id="427096at2759"/>
<gene>
    <name evidence="7" type="ORF">F8M41_006208</name>
</gene>
<feature type="domain" description="Fucosyltransferase C-terminal" evidence="6">
    <location>
        <begin position="221"/>
        <end position="393"/>
    </location>
</feature>
<keyword evidence="3 5" id="KW-0328">Glycosyltransferase</keyword>
<dbReference type="Gene3D" id="3.40.50.11660">
    <property type="entry name" value="Glycosyl transferase family 10, C-terminal domain"/>
    <property type="match status" value="1"/>
</dbReference>
<evidence type="ECO:0000256" key="5">
    <source>
        <dbReference type="RuleBase" id="RU003832"/>
    </source>
</evidence>
<comment type="similarity">
    <text evidence="2 5">Belongs to the glycosyltransferase 10 family.</text>
</comment>
<dbReference type="Proteomes" id="UP000439903">
    <property type="component" value="Unassembled WGS sequence"/>
</dbReference>
<protein>
    <recommendedName>
        <fullName evidence="5">Fucosyltransferase</fullName>
        <ecNumber evidence="5">2.4.1.-</ecNumber>
    </recommendedName>
</protein>
<name>A0A8H3X9H0_GIGMA</name>
<comment type="caution">
    <text evidence="7">The sequence shown here is derived from an EMBL/GenBank/DDBJ whole genome shotgun (WGS) entry which is preliminary data.</text>
</comment>